<proteinExistence type="predicted"/>
<keyword evidence="1" id="KW-0732">Signal</keyword>
<dbReference type="RefSeq" id="WP_115499220.1">
    <property type="nucleotide sequence ID" value="NZ_JACRTI010000015.1"/>
</dbReference>
<dbReference type="Proteomes" id="UP000629596">
    <property type="component" value="Unassembled WGS sequence"/>
</dbReference>
<evidence type="ECO:0000256" key="1">
    <source>
        <dbReference type="SAM" id="SignalP"/>
    </source>
</evidence>
<sequence length="880" mass="100704">MKSRCVLYCLFLVSSLSSQTLIRGTITDKKAGQAVDAATVSLYALRSNRILAYTQSDEKGEYQIVYNGKQDSLILAVAGFNLKKVVKDIANESQTINFVVGDEVISIKEVIVVAPKINESGDTLNYNVERFTDETDRTLKDVLRKMPGIQVLDNGMILYQNNPINRFYIEDMDLLKDRYGIATNNLNPNDIATVQVLQKHQPVKALKDYEPSSDAAINLKLKKSAKGVVLATAQLGAGASPLLLSNELVGMYFSKKIQDLAVYKGDNSGRDVTGELNSLYSLEPEVRNLDIFHVLKPALPAVSQQRYLFNDAHIGTVNHLQALKNHYTLSTNVHYAYDEPKRENSTETDYYLPGDSCLKIRECNFSRLYQNRMDANVELNANTDDFYLKDRIKAEGRWDKENGRIFTGDSIREHLDNPIYGLSNQFEWVKTNEQHMFKVTSFAGYKDMSQTLEVSPVLYDGILPPATSEMAWMKQKARMKDFTAANSFTYGRKGAVVQNYSLDFNVRIQHLKSNLLLVDNTVETAGGDSLSNDLKRESYEWKLHLAHSFTLGSNTNFHLFCPVRYLLVRERDNIVGEKTHASHYLFVEPFLVLEQRISAYLSSSLNYSFSQEVSGIEEAYTGSVMTSYRELLRNDGIRDRQKQHTLWWILDYKSPFSSMFGSFTTYYTHTRSRLLSEYLYEGILMRKSTLQHPNNIQSLFSDFVIGKDLDAIKSSFSLKADYRYNRSLQILQGMISGYRSHAVSLGGSFHAKLNRKVIFDYKIRGTWNKSLFQESELPVAPVCLLSQRLSFNWLPVKELIAGLSCEHFYNDAIRSGSRNMWFADLNLSYTLKTVEFRLDYTNLFNTRRYVSTVFNETGRYYTEYDLRPGEILLRVRFKLL</sequence>
<feature type="signal peptide" evidence="1">
    <location>
        <begin position="1"/>
        <end position="20"/>
    </location>
</feature>
<gene>
    <name evidence="3" type="ORF">DWU89_08485</name>
    <name evidence="2" type="ORF">H8784_08295</name>
</gene>
<name>A0A3D8HF05_9BACT</name>
<dbReference type="Proteomes" id="UP000256321">
    <property type="component" value="Unassembled WGS sequence"/>
</dbReference>
<dbReference type="EMBL" id="JACRTI010000015">
    <property type="protein sequence ID" value="MBC8601722.1"/>
    <property type="molecule type" value="Genomic_DNA"/>
</dbReference>
<evidence type="ECO:0000313" key="2">
    <source>
        <dbReference type="EMBL" id="MBC8601722.1"/>
    </source>
</evidence>
<keyword evidence="5" id="KW-1185">Reference proteome</keyword>
<evidence type="ECO:0000313" key="4">
    <source>
        <dbReference type="Proteomes" id="UP000256321"/>
    </source>
</evidence>
<dbReference type="AlphaFoldDB" id="A0A3D8HF05"/>
<dbReference type="EMBL" id="QREV01000015">
    <property type="protein sequence ID" value="RDU49555.1"/>
    <property type="molecule type" value="Genomic_DNA"/>
</dbReference>
<evidence type="ECO:0008006" key="6">
    <source>
        <dbReference type="Google" id="ProtNLM"/>
    </source>
</evidence>
<dbReference type="SUPFAM" id="SSF56935">
    <property type="entry name" value="Porins"/>
    <property type="match status" value="1"/>
</dbReference>
<evidence type="ECO:0000313" key="5">
    <source>
        <dbReference type="Proteomes" id="UP000629596"/>
    </source>
</evidence>
<accession>A0A3D8HF05</accession>
<protein>
    <recommendedName>
        <fullName evidence="6">TonB-dependent receptor</fullName>
    </recommendedName>
</protein>
<evidence type="ECO:0000313" key="3">
    <source>
        <dbReference type="EMBL" id="RDU49555.1"/>
    </source>
</evidence>
<reference evidence="3 4" key="1">
    <citation type="submission" date="2018-07" db="EMBL/GenBank/DDBJ databases">
        <title>Parabacteroides acidifaciens nov. sp., isolated from human feces.</title>
        <authorList>
            <person name="Wang Y.J."/>
        </authorList>
    </citation>
    <scope>NUCLEOTIDE SEQUENCE [LARGE SCALE GENOMIC DNA]</scope>
    <source>
        <strain evidence="3 4">426-9</strain>
    </source>
</reference>
<comment type="caution">
    <text evidence="3">The sequence shown here is derived from an EMBL/GenBank/DDBJ whole genome shotgun (WGS) entry which is preliminary data.</text>
</comment>
<reference evidence="2 5" key="2">
    <citation type="submission" date="2020-08" db="EMBL/GenBank/DDBJ databases">
        <title>Genome public.</title>
        <authorList>
            <person name="Liu C."/>
            <person name="Sun Q."/>
        </authorList>
    </citation>
    <scope>NUCLEOTIDE SEQUENCE [LARGE SCALE GENOMIC DNA]</scope>
    <source>
        <strain evidence="2 5">426_9</strain>
    </source>
</reference>
<feature type="chain" id="PRO_5017701099" description="TonB-dependent receptor" evidence="1">
    <location>
        <begin position="21"/>
        <end position="880"/>
    </location>
</feature>
<organism evidence="3 4">
    <name type="scientific">Parabacteroides acidifaciens</name>
    <dbReference type="NCBI Taxonomy" id="2290935"/>
    <lineage>
        <taxon>Bacteria</taxon>
        <taxon>Pseudomonadati</taxon>
        <taxon>Bacteroidota</taxon>
        <taxon>Bacteroidia</taxon>
        <taxon>Bacteroidales</taxon>
        <taxon>Tannerellaceae</taxon>
        <taxon>Parabacteroides</taxon>
    </lineage>
</organism>